<accession>A0A1M7PG32</accession>
<dbReference type="RefSeq" id="WP_073501661.1">
    <property type="nucleotide sequence ID" value="NZ_FRBI01000023.1"/>
</dbReference>
<evidence type="ECO:0000259" key="9">
    <source>
        <dbReference type="PROSITE" id="PS50850"/>
    </source>
</evidence>
<keyword evidence="3" id="KW-1003">Cell membrane</keyword>
<keyword evidence="5 8" id="KW-1133">Transmembrane helix</keyword>
<feature type="compositionally biased region" description="Basic and acidic residues" evidence="7">
    <location>
        <begin position="412"/>
        <end position="429"/>
    </location>
</feature>
<dbReference type="GO" id="GO:0005886">
    <property type="term" value="C:plasma membrane"/>
    <property type="evidence" value="ECO:0007669"/>
    <property type="project" value="UniProtKB-SubCell"/>
</dbReference>
<sequence>MTDEGKIGVFDTLKSTPTAVRYLLGGVLINQLGAFVQTFLVLYLTHRHMSVQAAGLSLVAYSAGTILGTMLGSEITQRFGPRFTIVAAMAGSGPLVAVIPAFSRSGLLVPLLLVVGLAGLLGQAYRPAASVLLSDLLPERHQVMGFSMFRIALNTGAAVAPLIAAGLILLDWDALFWLDGATALAYAGLAFALLPRQAAPAAATEAADAGEEDADAPAPITGRAAYAAILRDRKYLLFLGSVMLGTLAYMQSVVALPLQIRADAYPTALYSVVLTVSSVVLITCELKVTTYILRIPTHTAVLVGHLVNALGFVGYALSAHSPVYLVAGAVLEVAGVMIAGPSMYAHPATFPAALKARYIGVMQAATGLAAALGPLITVYVWTRLDHGFWMLCALAAAVTGVLAMAGTNRDEERGRAAAHEETAEGKAEETVGGTA</sequence>
<dbReference type="Pfam" id="PF07690">
    <property type="entry name" value="MFS_1"/>
    <property type="match status" value="1"/>
</dbReference>
<keyword evidence="4 8" id="KW-0812">Transmembrane</keyword>
<feature type="transmembrane region" description="Helical" evidence="8">
    <location>
        <begin position="358"/>
        <end position="381"/>
    </location>
</feature>
<keyword evidence="2" id="KW-0813">Transport</keyword>
<evidence type="ECO:0000256" key="2">
    <source>
        <dbReference type="ARBA" id="ARBA00022448"/>
    </source>
</evidence>
<dbReference type="AlphaFoldDB" id="A0A1M7PG32"/>
<evidence type="ECO:0000256" key="7">
    <source>
        <dbReference type="SAM" id="MobiDB-lite"/>
    </source>
</evidence>
<keyword evidence="11" id="KW-1185">Reference proteome</keyword>
<organism evidence="10 11">
    <name type="scientific">Actinacidiphila paucisporea</name>
    <dbReference type="NCBI Taxonomy" id="310782"/>
    <lineage>
        <taxon>Bacteria</taxon>
        <taxon>Bacillati</taxon>
        <taxon>Actinomycetota</taxon>
        <taxon>Actinomycetes</taxon>
        <taxon>Kitasatosporales</taxon>
        <taxon>Streptomycetaceae</taxon>
        <taxon>Actinacidiphila</taxon>
    </lineage>
</organism>
<feature type="transmembrane region" description="Helical" evidence="8">
    <location>
        <begin position="235"/>
        <end position="256"/>
    </location>
</feature>
<dbReference type="Proteomes" id="UP000184111">
    <property type="component" value="Unassembled WGS sequence"/>
</dbReference>
<evidence type="ECO:0000313" key="11">
    <source>
        <dbReference type="Proteomes" id="UP000184111"/>
    </source>
</evidence>
<feature type="region of interest" description="Disordered" evidence="7">
    <location>
        <begin position="412"/>
        <end position="435"/>
    </location>
</feature>
<dbReference type="PANTHER" id="PTHR23517:SF2">
    <property type="entry name" value="MULTIDRUG RESISTANCE PROTEIN MDTH"/>
    <property type="match status" value="1"/>
</dbReference>
<feature type="transmembrane region" description="Helical" evidence="8">
    <location>
        <begin position="22"/>
        <end position="45"/>
    </location>
</feature>
<feature type="transmembrane region" description="Helical" evidence="8">
    <location>
        <begin position="174"/>
        <end position="194"/>
    </location>
</feature>
<dbReference type="Gene3D" id="1.20.1250.20">
    <property type="entry name" value="MFS general substrate transporter like domains"/>
    <property type="match status" value="1"/>
</dbReference>
<dbReference type="SUPFAM" id="SSF103473">
    <property type="entry name" value="MFS general substrate transporter"/>
    <property type="match status" value="2"/>
</dbReference>
<feature type="transmembrane region" description="Helical" evidence="8">
    <location>
        <begin position="83"/>
        <end position="102"/>
    </location>
</feature>
<reference evidence="10 11" key="1">
    <citation type="submission" date="2016-11" db="EMBL/GenBank/DDBJ databases">
        <authorList>
            <person name="Jaros S."/>
            <person name="Januszkiewicz K."/>
            <person name="Wedrychowicz H."/>
        </authorList>
    </citation>
    <scope>NUCLEOTIDE SEQUENCE [LARGE SCALE GENOMIC DNA]</scope>
    <source>
        <strain evidence="10 11">CGMCC 4.2025</strain>
    </source>
</reference>
<evidence type="ECO:0000313" key="10">
    <source>
        <dbReference type="EMBL" id="SHN15991.1"/>
    </source>
</evidence>
<protein>
    <submittedName>
        <fullName evidence="10">Major Facilitator Superfamily protein</fullName>
    </submittedName>
</protein>
<dbReference type="PROSITE" id="PS50850">
    <property type="entry name" value="MFS"/>
    <property type="match status" value="1"/>
</dbReference>
<dbReference type="InterPro" id="IPR011701">
    <property type="entry name" value="MFS"/>
</dbReference>
<dbReference type="GO" id="GO:0022857">
    <property type="term" value="F:transmembrane transporter activity"/>
    <property type="evidence" value="ECO:0007669"/>
    <property type="project" value="InterPro"/>
</dbReference>
<evidence type="ECO:0000256" key="5">
    <source>
        <dbReference type="ARBA" id="ARBA00022989"/>
    </source>
</evidence>
<comment type="subcellular location">
    <subcellularLocation>
        <location evidence="1">Cell membrane</location>
        <topology evidence="1">Multi-pass membrane protein</topology>
    </subcellularLocation>
</comment>
<evidence type="ECO:0000256" key="8">
    <source>
        <dbReference type="SAM" id="Phobius"/>
    </source>
</evidence>
<feature type="transmembrane region" description="Helical" evidence="8">
    <location>
        <begin position="51"/>
        <end position="71"/>
    </location>
</feature>
<feature type="transmembrane region" description="Helical" evidence="8">
    <location>
        <begin position="300"/>
        <end position="317"/>
    </location>
</feature>
<name>A0A1M7PG32_9ACTN</name>
<evidence type="ECO:0000256" key="1">
    <source>
        <dbReference type="ARBA" id="ARBA00004651"/>
    </source>
</evidence>
<dbReference type="PANTHER" id="PTHR23517">
    <property type="entry name" value="RESISTANCE PROTEIN MDTM, PUTATIVE-RELATED-RELATED"/>
    <property type="match status" value="1"/>
</dbReference>
<evidence type="ECO:0000256" key="3">
    <source>
        <dbReference type="ARBA" id="ARBA00022475"/>
    </source>
</evidence>
<keyword evidence="6 8" id="KW-0472">Membrane</keyword>
<dbReference type="InterPro" id="IPR050171">
    <property type="entry name" value="MFS_Transporters"/>
</dbReference>
<evidence type="ECO:0000256" key="4">
    <source>
        <dbReference type="ARBA" id="ARBA00022692"/>
    </source>
</evidence>
<dbReference type="STRING" id="310782.SAMN05216499_12354"/>
<feature type="domain" description="Major facilitator superfamily (MFS) profile" evidence="9">
    <location>
        <begin position="18"/>
        <end position="411"/>
    </location>
</feature>
<dbReference type="InterPro" id="IPR020846">
    <property type="entry name" value="MFS_dom"/>
</dbReference>
<proteinExistence type="predicted"/>
<dbReference type="EMBL" id="FRBI01000023">
    <property type="protein sequence ID" value="SHN15991.1"/>
    <property type="molecule type" value="Genomic_DNA"/>
</dbReference>
<gene>
    <name evidence="10" type="ORF">SAMN05216499_12354</name>
</gene>
<feature type="transmembrane region" description="Helical" evidence="8">
    <location>
        <begin position="108"/>
        <end position="125"/>
    </location>
</feature>
<feature type="transmembrane region" description="Helical" evidence="8">
    <location>
        <begin position="323"/>
        <end position="346"/>
    </location>
</feature>
<dbReference type="InterPro" id="IPR036259">
    <property type="entry name" value="MFS_trans_sf"/>
</dbReference>
<dbReference type="OrthoDB" id="4042314at2"/>
<feature type="transmembrane region" description="Helical" evidence="8">
    <location>
        <begin position="387"/>
        <end position="405"/>
    </location>
</feature>
<evidence type="ECO:0000256" key="6">
    <source>
        <dbReference type="ARBA" id="ARBA00023136"/>
    </source>
</evidence>
<feature type="transmembrane region" description="Helical" evidence="8">
    <location>
        <begin position="268"/>
        <end position="288"/>
    </location>
</feature>
<feature type="transmembrane region" description="Helical" evidence="8">
    <location>
        <begin position="146"/>
        <end position="168"/>
    </location>
</feature>